<dbReference type="PANTHER" id="PTHR48081:SF8">
    <property type="entry name" value="ALPHA_BETA HYDROLASE FOLD-3 DOMAIN-CONTAINING PROTEIN-RELATED"/>
    <property type="match status" value="1"/>
</dbReference>
<comment type="caution">
    <text evidence="4">The sequence shown here is derived from an EMBL/GenBank/DDBJ whole genome shotgun (WGS) entry which is preliminary data.</text>
</comment>
<gene>
    <name evidence="4" type="ORF">J2800_000360</name>
</gene>
<dbReference type="Proteomes" id="UP001262754">
    <property type="component" value="Unassembled WGS sequence"/>
</dbReference>
<evidence type="ECO:0000259" key="3">
    <source>
        <dbReference type="Pfam" id="PF07859"/>
    </source>
</evidence>
<protein>
    <submittedName>
        <fullName evidence="4">Acetyl esterase</fullName>
        <ecNumber evidence="4">3.1.1.-</ecNumber>
    </submittedName>
</protein>
<dbReference type="InterPro" id="IPR013094">
    <property type="entry name" value="AB_hydrolase_3"/>
</dbReference>
<evidence type="ECO:0000313" key="5">
    <source>
        <dbReference type="Proteomes" id="UP001262754"/>
    </source>
</evidence>
<dbReference type="Gene3D" id="3.40.50.1820">
    <property type="entry name" value="alpha/beta hydrolase"/>
    <property type="match status" value="1"/>
</dbReference>
<evidence type="ECO:0000256" key="2">
    <source>
        <dbReference type="ARBA" id="ARBA00022801"/>
    </source>
</evidence>
<dbReference type="InterPro" id="IPR029058">
    <property type="entry name" value="AB_hydrolase_fold"/>
</dbReference>
<evidence type="ECO:0000313" key="4">
    <source>
        <dbReference type="EMBL" id="MDR6529645.1"/>
    </source>
</evidence>
<reference evidence="4 5" key="1">
    <citation type="submission" date="2023-07" db="EMBL/GenBank/DDBJ databases">
        <title>Sorghum-associated microbial communities from plants grown in Nebraska, USA.</title>
        <authorList>
            <person name="Schachtman D."/>
        </authorList>
    </citation>
    <scope>NUCLEOTIDE SEQUENCE [LARGE SCALE GENOMIC DNA]</scope>
    <source>
        <strain evidence="4 5">DS2154</strain>
    </source>
</reference>
<dbReference type="InterPro" id="IPR002168">
    <property type="entry name" value="Lipase_GDXG_HIS_AS"/>
</dbReference>
<feature type="domain" description="Alpha/beta hydrolase fold-3" evidence="3">
    <location>
        <begin position="74"/>
        <end position="274"/>
    </location>
</feature>
<organism evidence="4 5">
    <name type="scientific">Caulobacter rhizosphaerae</name>
    <dbReference type="NCBI Taxonomy" id="2010972"/>
    <lineage>
        <taxon>Bacteria</taxon>
        <taxon>Pseudomonadati</taxon>
        <taxon>Pseudomonadota</taxon>
        <taxon>Alphaproteobacteria</taxon>
        <taxon>Caulobacterales</taxon>
        <taxon>Caulobacteraceae</taxon>
        <taxon>Caulobacter</taxon>
    </lineage>
</organism>
<sequence length="302" mass="32016">MNAPLTSVFAERVAGAHRFGLDRVRRAVRFAIAHRDRKLPRLAQIRNLDYPAASGKRAVRLYVPLHAEAVGPAILFFHGGGFVISDIETHDALCQRLAHAAGVRVVSAAYGLAPEHPFPSQIEDARAAFSWLQDQAAELGVDVDRLATAGDSAGAYLAATVAHEANSQRPGAVKIQGLFYPLVHLDDEIWAQTLLRDARLIGRLAIAYINAQLATAHAPSLLDAVGPATPPTFLVSGALLDPVHPDAVSYAKALEAAGVPVELKVYPGQAHGFVNFTHVLPAAVDAVAALGERLGKALRDGA</sequence>
<evidence type="ECO:0000256" key="1">
    <source>
        <dbReference type="ARBA" id="ARBA00010515"/>
    </source>
</evidence>
<comment type="similarity">
    <text evidence="1">Belongs to the 'GDXG' lipolytic enzyme family.</text>
</comment>
<keyword evidence="2 4" id="KW-0378">Hydrolase</keyword>
<dbReference type="GO" id="GO:0016787">
    <property type="term" value="F:hydrolase activity"/>
    <property type="evidence" value="ECO:0007669"/>
    <property type="project" value="UniProtKB-KW"/>
</dbReference>
<dbReference type="PROSITE" id="PS01173">
    <property type="entry name" value="LIPASE_GDXG_HIS"/>
    <property type="match status" value="1"/>
</dbReference>
<dbReference type="Pfam" id="PF07859">
    <property type="entry name" value="Abhydrolase_3"/>
    <property type="match status" value="1"/>
</dbReference>
<name>A0ABU1MTY4_9CAUL</name>
<dbReference type="RefSeq" id="WP_163230305.1">
    <property type="nucleotide sequence ID" value="NZ_BMLD01000005.1"/>
</dbReference>
<proteinExistence type="inferred from homology"/>
<accession>A0ABU1MTY4</accession>
<dbReference type="PANTHER" id="PTHR48081">
    <property type="entry name" value="AB HYDROLASE SUPERFAMILY PROTEIN C4A8.06C"/>
    <property type="match status" value="1"/>
</dbReference>
<dbReference type="EC" id="3.1.1.-" evidence="4"/>
<keyword evidence="5" id="KW-1185">Reference proteome</keyword>
<dbReference type="InterPro" id="IPR050300">
    <property type="entry name" value="GDXG_lipolytic_enzyme"/>
</dbReference>
<dbReference type="EMBL" id="JAVDRL010000001">
    <property type="protein sequence ID" value="MDR6529645.1"/>
    <property type="molecule type" value="Genomic_DNA"/>
</dbReference>
<dbReference type="SUPFAM" id="SSF53474">
    <property type="entry name" value="alpha/beta-Hydrolases"/>
    <property type="match status" value="1"/>
</dbReference>